<sequence length="603" mass="69852">MSNLLNKPGNILDDSGNLAVNPNDWFDEFEEYWTLLCITNNKWDSASKKILMKHLLGQKAKERLKINGIDLNCVSIDCIKKNVLSWKSTNISLNRLNFLNAMRKCDESMSVFIDRLVFLAKGCNYKSYTRDMIRDKSIHGCNNEKLQNFLVQKQNLNLYEVVQVAKTYMNKPQKIIKILRPVHQKRITVATTPVIRNLESDKLCEKKPDPYLSNLISSNGIIINSTNQKKFKFHMKTNNKSSISFARDVKSAVSDIPHSNTLTCSQKPKLVDMENTDETYSEDTDELTSDSNIEINTPKDMSNFKSIKVYEKWHRKFLIFISENKLPETLDSIIKYFIEISKIYSTSTLWQAYSCLNKHYGMNKSWASFNDCIILKNIIRNSPNESFVKKQSRILTKDQIIQFISISSEHPKFLVRKAIAIIGYYGGLSCTDLTHLTFSDVIVKSKNIKIFIRKRNFDSSDNVNFYFLIPKSEMYAQYCPFDILKQYINASSRKTTRFFQNYNIKTNDFVGQPMGKNTVSSIPKFIATSLNLENPEMYTGYCFKRSAACGYFDEDGMTVSLKRKYHNDIYKSTKRTKNYVADTIEQDLKVYNSLNVKMVDENQ</sequence>
<dbReference type="OrthoDB" id="7776589at2759"/>
<protein>
    <recommendedName>
        <fullName evidence="4">Tyr recombinase domain-containing protein</fullName>
    </recommendedName>
</protein>
<keyword evidence="1" id="KW-0233">DNA recombination</keyword>
<dbReference type="Proteomes" id="UP000078046">
    <property type="component" value="Unassembled WGS sequence"/>
</dbReference>
<dbReference type="GO" id="GO:0015074">
    <property type="term" value="P:DNA integration"/>
    <property type="evidence" value="ECO:0007669"/>
    <property type="project" value="InterPro"/>
</dbReference>
<dbReference type="EMBL" id="LWCA01001742">
    <property type="protein sequence ID" value="OAF64577.1"/>
    <property type="molecule type" value="Genomic_DNA"/>
</dbReference>
<proteinExistence type="predicted"/>
<reference evidence="2 3" key="1">
    <citation type="submission" date="2016-04" db="EMBL/GenBank/DDBJ databases">
        <title>The genome of Intoshia linei affirms orthonectids as highly simplified spiralians.</title>
        <authorList>
            <person name="Mikhailov K.V."/>
            <person name="Slusarev G.S."/>
            <person name="Nikitin M.A."/>
            <person name="Logacheva M.D."/>
            <person name="Penin A."/>
            <person name="Aleoshin V."/>
            <person name="Panchin Y.V."/>
        </authorList>
    </citation>
    <scope>NUCLEOTIDE SEQUENCE [LARGE SCALE GENOMIC DNA]</scope>
    <source>
        <strain evidence="2">Intl2013</strain>
        <tissue evidence="2">Whole animal</tissue>
    </source>
</reference>
<evidence type="ECO:0008006" key="4">
    <source>
        <dbReference type="Google" id="ProtNLM"/>
    </source>
</evidence>
<dbReference type="GO" id="GO:0003677">
    <property type="term" value="F:DNA binding"/>
    <property type="evidence" value="ECO:0007669"/>
    <property type="project" value="InterPro"/>
</dbReference>
<keyword evidence="3" id="KW-1185">Reference proteome</keyword>
<accession>A0A177ARD3</accession>
<gene>
    <name evidence="2" type="ORF">A3Q56_07695</name>
</gene>
<dbReference type="InterPro" id="IPR013762">
    <property type="entry name" value="Integrase-like_cat_sf"/>
</dbReference>
<dbReference type="AlphaFoldDB" id="A0A177ARD3"/>
<dbReference type="Gene3D" id="1.10.443.10">
    <property type="entry name" value="Intergrase catalytic core"/>
    <property type="match status" value="1"/>
</dbReference>
<dbReference type="InterPro" id="IPR011010">
    <property type="entry name" value="DNA_brk_join_enz"/>
</dbReference>
<evidence type="ECO:0000313" key="3">
    <source>
        <dbReference type="Proteomes" id="UP000078046"/>
    </source>
</evidence>
<evidence type="ECO:0000313" key="2">
    <source>
        <dbReference type="EMBL" id="OAF64577.1"/>
    </source>
</evidence>
<organism evidence="2 3">
    <name type="scientific">Intoshia linei</name>
    <dbReference type="NCBI Taxonomy" id="1819745"/>
    <lineage>
        <taxon>Eukaryota</taxon>
        <taxon>Metazoa</taxon>
        <taxon>Spiralia</taxon>
        <taxon>Lophotrochozoa</taxon>
        <taxon>Mesozoa</taxon>
        <taxon>Orthonectida</taxon>
        <taxon>Rhopaluridae</taxon>
        <taxon>Intoshia</taxon>
    </lineage>
</organism>
<comment type="caution">
    <text evidence="2">The sequence shown here is derived from an EMBL/GenBank/DDBJ whole genome shotgun (WGS) entry which is preliminary data.</text>
</comment>
<name>A0A177ARD3_9BILA</name>
<evidence type="ECO:0000256" key="1">
    <source>
        <dbReference type="ARBA" id="ARBA00023172"/>
    </source>
</evidence>
<dbReference type="SUPFAM" id="SSF56349">
    <property type="entry name" value="DNA breaking-rejoining enzymes"/>
    <property type="match status" value="1"/>
</dbReference>
<dbReference type="GO" id="GO:0006310">
    <property type="term" value="P:DNA recombination"/>
    <property type="evidence" value="ECO:0007669"/>
    <property type="project" value="UniProtKB-KW"/>
</dbReference>